<dbReference type="Pfam" id="PF03473">
    <property type="entry name" value="MOSC"/>
    <property type="match status" value="1"/>
</dbReference>
<reference evidence="2 3" key="1">
    <citation type="submission" date="2017-03" db="EMBL/GenBank/DDBJ databases">
        <title>Whole genome sequences of fourteen strains of Bradyrhizobium canariense and one strain of Bradyrhizobium japonicum isolated from Lupinus (Papilionoideae: Genisteae) species in Algeria.</title>
        <authorList>
            <person name="Crovadore J."/>
            <person name="Chekireb D."/>
            <person name="Brachmann A."/>
            <person name="Chablais R."/>
            <person name="Cochard B."/>
            <person name="Lefort F."/>
        </authorList>
    </citation>
    <scope>NUCLEOTIDE SEQUENCE [LARGE SCALE GENOMIC DNA]</scope>
    <source>
        <strain evidence="2 3">UBMA197</strain>
    </source>
</reference>
<dbReference type="PROSITE" id="PS51340">
    <property type="entry name" value="MOSC"/>
    <property type="match status" value="1"/>
</dbReference>
<evidence type="ECO:0000313" key="3">
    <source>
        <dbReference type="Proteomes" id="UP000193335"/>
    </source>
</evidence>
<sequence>MPAQVSGLSRYPIKGLSYQPLNSVTLQAGRGVSGDRAFALALPATVFDETNPQPLSKFEFMMLARQEALARLKTSYDGSTGLFSLIDGTERLSADVHCAEGRAAIEAFFARFLPEDQKSSKKPRLVTAANHCFTDVGVHSSELMHAISVLNLASVRDLEARIGERLDPRRFRANILVEGLDPWVENEWLNHELMLGAVQYRGMRLTRRCPATEVNPDSSIRDINVPRELMRFFGHIHLGIYLTVIKGGVLRIGDTVTAAG</sequence>
<feature type="domain" description="MOSC" evidence="1">
    <location>
        <begin position="111"/>
        <end position="259"/>
    </location>
</feature>
<dbReference type="PANTHER" id="PTHR36930">
    <property type="entry name" value="METAL-SULFUR CLUSTER BIOSYNTHESIS PROTEINS YUAD-RELATED"/>
    <property type="match status" value="1"/>
</dbReference>
<dbReference type="InterPro" id="IPR011037">
    <property type="entry name" value="Pyrv_Knase-like_insert_dom_sf"/>
</dbReference>
<accession>A0A1Y2JH92</accession>
<dbReference type="GO" id="GO:0030170">
    <property type="term" value="F:pyridoxal phosphate binding"/>
    <property type="evidence" value="ECO:0007669"/>
    <property type="project" value="InterPro"/>
</dbReference>
<comment type="caution">
    <text evidence="2">The sequence shown here is derived from an EMBL/GenBank/DDBJ whole genome shotgun (WGS) entry which is preliminary data.</text>
</comment>
<dbReference type="InterPro" id="IPR005302">
    <property type="entry name" value="MoCF_Sase_C"/>
</dbReference>
<dbReference type="AlphaFoldDB" id="A0A1Y2JH92"/>
<dbReference type="GO" id="GO:0003824">
    <property type="term" value="F:catalytic activity"/>
    <property type="evidence" value="ECO:0007669"/>
    <property type="project" value="InterPro"/>
</dbReference>
<protein>
    <recommendedName>
        <fullName evidence="1">MOSC domain-containing protein</fullName>
    </recommendedName>
</protein>
<dbReference type="GO" id="GO:0030151">
    <property type="term" value="F:molybdenum ion binding"/>
    <property type="evidence" value="ECO:0007669"/>
    <property type="project" value="InterPro"/>
</dbReference>
<gene>
    <name evidence="2" type="ORF">BSZ19_35940</name>
</gene>
<dbReference type="SUPFAM" id="SSF50800">
    <property type="entry name" value="PK beta-barrel domain-like"/>
    <property type="match status" value="1"/>
</dbReference>
<organism evidence="2 3">
    <name type="scientific">Bradyrhizobium japonicum</name>
    <dbReference type="NCBI Taxonomy" id="375"/>
    <lineage>
        <taxon>Bacteria</taxon>
        <taxon>Pseudomonadati</taxon>
        <taxon>Pseudomonadota</taxon>
        <taxon>Alphaproteobacteria</taxon>
        <taxon>Hyphomicrobiales</taxon>
        <taxon>Nitrobacteraceae</taxon>
        <taxon>Bradyrhizobium</taxon>
    </lineage>
</organism>
<proteinExistence type="predicted"/>
<dbReference type="EMBL" id="NAFL01000276">
    <property type="protein sequence ID" value="OSJ26663.1"/>
    <property type="molecule type" value="Genomic_DNA"/>
</dbReference>
<dbReference type="Gene3D" id="2.40.33.20">
    <property type="entry name" value="PK beta-barrel domain-like"/>
    <property type="match status" value="1"/>
</dbReference>
<dbReference type="PANTHER" id="PTHR36930:SF1">
    <property type="entry name" value="MOSC DOMAIN-CONTAINING PROTEIN"/>
    <property type="match status" value="1"/>
</dbReference>
<name>A0A1Y2JH92_BRAJP</name>
<evidence type="ECO:0000313" key="2">
    <source>
        <dbReference type="EMBL" id="OSJ26663.1"/>
    </source>
</evidence>
<dbReference type="Proteomes" id="UP000193335">
    <property type="component" value="Unassembled WGS sequence"/>
</dbReference>
<dbReference type="InterPro" id="IPR052716">
    <property type="entry name" value="MOSC_domain"/>
</dbReference>
<evidence type="ECO:0000259" key="1">
    <source>
        <dbReference type="PROSITE" id="PS51340"/>
    </source>
</evidence>